<organism evidence="2 3">
    <name type="scientific">[Mycobacterium] manitobense</name>
    <dbReference type="NCBI Taxonomy" id="190147"/>
    <lineage>
        <taxon>Bacteria</taxon>
        <taxon>Bacillati</taxon>
        <taxon>Actinomycetota</taxon>
        <taxon>Actinomycetes</taxon>
        <taxon>Mycobacteriales</taxon>
        <taxon>Mycobacteriaceae</taxon>
        <taxon>Mycolicibacterium</taxon>
    </lineage>
</organism>
<reference evidence="2" key="2">
    <citation type="journal article" date="2022" name="BMC Genomics">
        <title>Comparative genome analysis of mycobacteria focusing on tRNA and non-coding RNA.</title>
        <authorList>
            <person name="Behra P.R.K."/>
            <person name="Pettersson B.M.F."/>
            <person name="Ramesh M."/>
            <person name="Das S."/>
            <person name="Dasgupta S."/>
            <person name="Kirsebom L.A."/>
        </authorList>
    </citation>
    <scope>NUCLEOTIDE SEQUENCE</scope>
    <source>
        <strain evidence="2">DSM 44615</strain>
    </source>
</reference>
<proteinExistence type="predicted"/>
<dbReference type="Proteomes" id="UP001140293">
    <property type="component" value="Unassembled WGS sequence"/>
</dbReference>
<dbReference type="Pfam" id="PF00934">
    <property type="entry name" value="PE"/>
    <property type="match status" value="1"/>
</dbReference>
<name>A0A9X2YN53_9MYCO</name>
<keyword evidence="3" id="KW-1185">Reference proteome</keyword>
<dbReference type="EMBL" id="JACKSJ010000085">
    <property type="protein sequence ID" value="MCV7170351.1"/>
    <property type="molecule type" value="Genomic_DNA"/>
</dbReference>
<dbReference type="RefSeq" id="WP_264012540.1">
    <property type="nucleotide sequence ID" value="NZ_JACKSJ010000085.1"/>
</dbReference>
<dbReference type="InterPro" id="IPR000084">
    <property type="entry name" value="PE-PGRS_N"/>
</dbReference>
<comment type="caution">
    <text evidence="2">The sequence shown here is derived from an EMBL/GenBank/DDBJ whole genome shotgun (WGS) entry which is preliminary data.</text>
</comment>
<evidence type="ECO:0000313" key="3">
    <source>
        <dbReference type="Proteomes" id="UP001140293"/>
    </source>
</evidence>
<dbReference type="Gene3D" id="1.10.287.850">
    <property type="entry name" value="HP0062-like domain"/>
    <property type="match status" value="1"/>
</dbReference>
<protein>
    <submittedName>
        <fullName evidence="2">PE family protein</fullName>
    </submittedName>
</protein>
<dbReference type="AlphaFoldDB" id="A0A9X2YN53"/>
<evidence type="ECO:0000259" key="1">
    <source>
        <dbReference type="Pfam" id="PF00934"/>
    </source>
</evidence>
<gene>
    <name evidence="2" type="ORF">H7I41_10540</name>
</gene>
<sequence>MDNRTGLSIQPAEVTEATRQLDELANRVEMVMKSETPQLTVTPSGDDEVSQRIALTLNHVQGSFVEASDKGIVEIREVAATLRKHAHDVEAADQDFTV</sequence>
<reference evidence="2" key="1">
    <citation type="submission" date="2020-07" db="EMBL/GenBank/DDBJ databases">
        <authorList>
            <person name="Pettersson B.M.F."/>
            <person name="Behra P.R.K."/>
            <person name="Ramesh M."/>
            <person name="Das S."/>
            <person name="Dasgupta S."/>
            <person name="Kirsebom L.A."/>
        </authorList>
    </citation>
    <scope>NUCLEOTIDE SEQUENCE</scope>
    <source>
        <strain evidence="2">DSM 44615</strain>
    </source>
</reference>
<feature type="domain" description="PE" evidence="1">
    <location>
        <begin position="7"/>
        <end position="94"/>
    </location>
</feature>
<evidence type="ECO:0000313" key="2">
    <source>
        <dbReference type="EMBL" id="MCV7170351.1"/>
    </source>
</evidence>
<accession>A0A9X2YN53</accession>